<evidence type="ECO:0000313" key="1">
    <source>
        <dbReference type="EMBL" id="GIM00171.1"/>
    </source>
</evidence>
<dbReference type="CDD" id="cd10527">
    <property type="entry name" value="SET_LSMT"/>
    <property type="match status" value="1"/>
</dbReference>
<protein>
    <submittedName>
        <fullName evidence="1">Uncharacterized protein</fullName>
    </submittedName>
</protein>
<comment type="caution">
    <text evidence="1">The sequence shown here is derived from an EMBL/GenBank/DDBJ whole genome shotgun (WGS) entry which is preliminary data.</text>
</comment>
<gene>
    <name evidence="1" type="ORF">Vretimale_5340</name>
</gene>
<reference evidence="1" key="1">
    <citation type="journal article" date="2021" name="Proc. Natl. Acad. Sci. U.S.A.">
        <title>Three genomes in the algal genus Volvox reveal the fate of a haploid sex-determining region after a transition to homothallism.</title>
        <authorList>
            <person name="Yamamoto K."/>
            <person name="Hamaji T."/>
            <person name="Kawai-Toyooka H."/>
            <person name="Matsuzaki R."/>
            <person name="Takahashi F."/>
            <person name="Nishimura Y."/>
            <person name="Kawachi M."/>
            <person name="Noguchi H."/>
            <person name="Minakuchi Y."/>
            <person name="Umen J.G."/>
            <person name="Toyoda A."/>
            <person name="Nozaki H."/>
        </authorList>
    </citation>
    <scope>NUCLEOTIDE SEQUENCE</scope>
    <source>
        <strain evidence="1">NIES-3785</strain>
    </source>
</reference>
<dbReference type="InterPro" id="IPR046341">
    <property type="entry name" value="SET_dom_sf"/>
</dbReference>
<evidence type="ECO:0000313" key="2">
    <source>
        <dbReference type="Proteomes" id="UP000722791"/>
    </source>
</evidence>
<dbReference type="EMBL" id="BNCQ01000007">
    <property type="protein sequence ID" value="GIM00171.1"/>
    <property type="molecule type" value="Genomic_DNA"/>
</dbReference>
<dbReference type="InterPro" id="IPR050600">
    <property type="entry name" value="SETD3_SETD6_MTase"/>
</dbReference>
<dbReference type="OrthoDB" id="341421at2759"/>
<dbReference type="Gene3D" id="3.90.1410.10">
    <property type="entry name" value="set domain protein methyltransferase, domain 1"/>
    <property type="match status" value="1"/>
</dbReference>
<organism evidence="1 2">
    <name type="scientific">Volvox reticuliferus</name>
    <dbReference type="NCBI Taxonomy" id="1737510"/>
    <lineage>
        <taxon>Eukaryota</taxon>
        <taxon>Viridiplantae</taxon>
        <taxon>Chlorophyta</taxon>
        <taxon>core chlorophytes</taxon>
        <taxon>Chlorophyceae</taxon>
        <taxon>CS clade</taxon>
        <taxon>Chlamydomonadales</taxon>
        <taxon>Volvocaceae</taxon>
        <taxon>Volvox</taxon>
    </lineage>
</organism>
<accession>A0A8J4C3D6</accession>
<dbReference type="GO" id="GO:0016279">
    <property type="term" value="F:protein-lysine N-methyltransferase activity"/>
    <property type="evidence" value="ECO:0007669"/>
    <property type="project" value="TreeGrafter"/>
</dbReference>
<dbReference type="SUPFAM" id="SSF82199">
    <property type="entry name" value="SET domain"/>
    <property type="match status" value="1"/>
</dbReference>
<dbReference type="Proteomes" id="UP000722791">
    <property type="component" value="Unassembled WGS sequence"/>
</dbReference>
<dbReference type="AlphaFoldDB" id="A0A8J4C3D6"/>
<dbReference type="PANTHER" id="PTHR13271:SF154">
    <property type="entry name" value="GRIP DOMAIN-CONTAINING PROTEIN"/>
    <property type="match status" value="1"/>
</dbReference>
<sequence>MRKITLNAPTNHSHVIAARHSHRIVCRSLVAPSPQNSLARPVEAATARQDFASVLGLVQWAVANKIRFTGCRPDIRNGVRGIYATGDCNAGDILVAVPLQSCLVVLPDERCPFPEFLPQDVWAGFPWYGQLACKLLHERCLGPASRFADYLPALPASVDLPVLWPPEHVRLLQYPYLEQQILDEQAEWGRLYDTVRRHLDRHGLTRADMFLALACVRSRTFEGPHLPTPPLVKLLAGVAAAAAVAVAAAAIPTGGSIAASDPAGLLTAFLPSALAALGIPTFWQMAEARRAASAEPGTVLYAISPFIDMFNHDSRAKSECVFNPGRNEFRVAAGEPLQRAQQVLISYGNQSNDALLQRYGFVQLDGNLHDRYVVQDMLRLLERALDRYMAVPAQEVREAALALDLPTGSLDQVILTAAGPPQQAVEAVTHLLAVLAARLPNSPHGELPSAKALVSIACTEAERAAASSLQEDEAALTQLAKWEAWEEEMTALAADSLRQPFADGAAALVDAVTSEETSAQLEVKALEGVSTFAGAVDGQEIVNQEAAAVEGGRIGESDRISSVKPLPVVSRQQFLPPSELAAFGANVERYRTVLMFRIAKKRVLRSVASDR</sequence>
<dbReference type="PANTHER" id="PTHR13271">
    <property type="entry name" value="UNCHARACTERIZED PUTATIVE METHYLTRANSFERASE"/>
    <property type="match status" value="1"/>
</dbReference>
<proteinExistence type="predicted"/>
<name>A0A8J4C3D6_9CHLO</name>